<evidence type="ECO:0000313" key="2">
    <source>
        <dbReference type="Proteomes" id="UP001597212"/>
    </source>
</evidence>
<keyword evidence="2" id="KW-1185">Reference proteome</keyword>
<organism evidence="1 2">
    <name type="scientific">Lacticaseibacillus hegangensis</name>
    <dbReference type="NCBI Taxonomy" id="2486010"/>
    <lineage>
        <taxon>Bacteria</taxon>
        <taxon>Bacillati</taxon>
        <taxon>Bacillota</taxon>
        <taxon>Bacilli</taxon>
        <taxon>Lactobacillales</taxon>
        <taxon>Lactobacillaceae</taxon>
        <taxon>Lacticaseibacillus</taxon>
    </lineage>
</organism>
<evidence type="ECO:0008006" key="3">
    <source>
        <dbReference type="Google" id="ProtNLM"/>
    </source>
</evidence>
<evidence type="ECO:0000313" key="1">
    <source>
        <dbReference type="EMBL" id="MFD1440894.1"/>
    </source>
</evidence>
<dbReference type="RefSeq" id="WP_125758187.1">
    <property type="nucleotide sequence ID" value="NZ_JBHTOK010000050.1"/>
</dbReference>
<gene>
    <name evidence="1" type="ORF">ACFQ5K_05880</name>
</gene>
<dbReference type="Proteomes" id="UP001597212">
    <property type="component" value="Unassembled WGS sequence"/>
</dbReference>
<proteinExistence type="predicted"/>
<name>A0ABW4CVS5_9LACO</name>
<reference evidence="2" key="1">
    <citation type="journal article" date="2019" name="Int. J. Syst. Evol. Microbiol.">
        <title>The Global Catalogue of Microorganisms (GCM) 10K type strain sequencing project: providing services to taxonomists for standard genome sequencing and annotation.</title>
        <authorList>
            <consortium name="The Broad Institute Genomics Platform"/>
            <consortium name="The Broad Institute Genome Sequencing Center for Infectious Disease"/>
            <person name="Wu L."/>
            <person name="Ma J."/>
        </authorList>
    </citation>
    <scope>NUCLEOTIDE SEQUENCE [LARGE SCALE GENOMIC DNA]</scope>
    <source>
        <strain evidence="2">CCM 8912</strain>
    </source>
</reference>
<accession>A0ABW4CVS5</accession>
<sequence>MAKIVPLPNNASRHLTLGVSALQKKNYASAVAHLEKAYKETPVFEVARPLVKSYVGLKQPSLALPYVSQYMEDFLSGDSTTNVLFDVLLALPDYRFAWAVLHHVDGRKQPDLTKRVADAEQADMAVHGDEIDQLAKKLRHLGGFDAHTQETMISDLGRLPKASMIAAAMPNLTDPDVHPAIRVSLLDALTAVGADEPVKVLGYQTEGAVVPSKLPGVMNDKTLLAVLNQVQLQIGLTDPELMRATVETLRFELGYLYPFIDQAVTDPKHFAASYLNKEGAGVTAEETALFNWLGEQTLKLSEMAK</sequence>
<comment type="caution">
    <text evidence="1">The sequence shown here is derived from an EMBL/GenBank/DDBJ whole genome shotgun (WGS) entry which is preliminary data.</text>
</comment>
<protein>
    <recommendedName>
        <fullName evidence="3">Tetratricopeptide repeat protein</fullName>
    </recommendedName>
</protein>
<dbReference type="EMBL" id="JBHTOK010000050">
    <property type="protein sequence ID" value="MFD1440894.1"/>
    <property type="molecule type" value="Genomic_DNA"/>
</dbReference>